<sequence>MEWGWDNGRAILGAIMIIGLCWVMSENRKVFPWRLALGAMAVQAFLLILLFAVPASQSVLNGINSAVDGLNAATVEGTKFVFGYLGGGDPPYMLARPGAPPPFVFAFQVLPLILVISALSAVLWHWKVLQWITRGFGYLFEKSMGLGGASALATAANIFMGMVESPIVIKGYLDKLSRSELFMMMVVGLATVAGSTMVAYAAILSPTLPNAAGHVLVASIITAPAGILLARIMIPEQEGQYSEGMDYSSALKYESTMDAITRGVQDGMMVVVNVGAFLLVFVSFVWIANGLLTVFGEPGGSALTLQRIFGFIFSPLAWIIGIPADEMQKAGGLFGSKLFLTEFVAFIELGNLPVEALSERSRMIMTYALCGFANVGSIGIMTGGMTVLMPERRNEILKLAWKSLIPGFLATCLSATIVAALPMGVFVH</sequence>
<evidence type="ECO:0000259" key="8">
    <source>
        <dbReference type="Pfam" id="PF01773"/>
    </source>
</evidence>
<keyword evidence="3" id="KW-1003">Cell membrane</keyword>
<dbReference type="InterPro" id="IPR008276">
    <property type="entry name" value="C_nuclsd_transpt"/>
</dbReference>
<feature type="transmembrane region" description="Helical" evidence="7">
    <location>
        <begin position="215"/>
        <end position="234"/>
    </location>
</feature>
<comment type="caution">
    <text evidence="11">The sequence shown here is derived from an EMBL/GenBank/DDBJ whole genome shotgun (WGS) entry which is preliminary data.</text>
</comment>
<dbReference type="Pfam" id="PF07670">
    <property type="entry name" value="Gate"/>
    <property type="match status" value="1"/>
</dbReference>
<dbReference type="Pfam" id="PF01773">
    <property type="entry name" value="Nucleos_tra2_N"/>
    <property type="match status" value="1"/>
</dbReference>
<evidence type="ECO:0000256" key="2">
    <source>
        <dbReference type="ARBA" id="ARBA00009033"/>
    </source>
</evidence>
<feature type="transmembrane region" description="Helical" evidence="7">
    <location>
        <begin position="181"/>
        <end position="203"/>
    </location>
</feature>
<gene>
    <name evidence="11" type="primary">nupX</name>
    <name evidence="11" type="ORF">PbB2_03092</name>
</gene>
<dbReference type="GO" id="GO:0005886">
    <property type="term" value="C:plasma membrane"/>
    <property type="evidence" value="ECO:0007669"/>
    <property type="project" value="UniProtKB-SubCell"/>
</dbReference>
<evidence type="ECO:0000313" key="12">
    <source>
        <dbReference type="Proteomes" id="UP000245086"/>
    </source>
</evidence>
<feature type="domain" description="Nucleoside transporter/FeoB GTPase Gate" evidence="10">
    <location>
        <begin position="106"/>
        <end position="206"/>
    </location>
</feature>
<evidence type="ECO:0000259" key="10">
    <source>
        <dbReference type="Pfam" id="PF07670"/>
    </source>
</evidence>
<evidence type="ECO:0000256" key="4">
    <source>
        <dbReference type="ARBA" id="ARBA00022692"/>
    </source>
</evidence>
<evidence type="ECO:0000259" key="9">
    <source>
        <dbReference type="Pfam" id="PF07662"/>
    </source>
</evidence>
<dbReference type="AlphaFoldDB" id="A0A2P2EEA9"/>
<keyword evidence="4 7" id="KW-0812">Transmembrane</keyword>
<feature type="transmembrane region" description="Helical" evidence="7">
    <location>
        <begin position="334"/>
        <end position="352"/>
    </location>
</feature>
<evidence type="ECO:0000256" key="1">
    <source>
        <dbReference type="ARBA" id="ARBA00004651"/>
    </source>
</evidence>
<name>A0A2P2EEA9_9PROT</name>
<organism evidence="11 12">
    <name type="scientific">Candidatus Phycosocius bacilliformis</name>
    <dbReference type="NCBI Taxonomy" id="1445552"/>
    <lineage>
        <taxon>Bacteria</taxon>
        <taxon>Pseudomonadati</taxon>
        <taxon>Pseudomonadota</taxon>
        <taxon>Alphaproteobacteria</taxon>
        <taxon>Caulobacterales</taxon>
        <taxon>Caulobacterales incertae sedis</taxon>
        <taxon>Candidatus Phycosocius</taxon>
    </lineage>
</organism>
<dbReference type="OrthoDB" id="9766455at2"/>
<feature type="transmembrane region" description="Helical" evidence="7">
    <location>
        <begin position="146"/>
        <end position="169"/>
    </location>
</feature>
<evidence type="ECO:0000256" key="3">
    <source>
        <dbReference type="ARBA" id="ARBA00022475"/>
    </source>
</evidence>
<keyword evidence="6 7" id="KW-0472">Membrane</keyword>
<feature type="transmembrane region" description="Helical" evidence="7">
    <location>
        <begin position="364"/>
        <end position="388"/>
    </location>
</feature>
<feature type="domain" description="Concentrative nucleoside transporter C-terminal" evidence="9">
    <location>
        <begin position="214"/>
        <end position="418"/>
    </location>
</feature>
<dbReference type="GO" id="GO:0015293">
    <property type="term" value="F:symporter activity"/>
    <property type="evidence" value="ECO:0007669"/>
    <property type="project" value="TreeGrafter"/>
</dbReference>
<evidence type="ECO:0000256" key="7">
    <source>
        <dbReference type="SAM" id="Phobius"/>
    </source>
</evidence>
<feature type="transmembrane region" description="Helical" evidence="7">
    <location>
        <begin position="103"/>
        <end position="126"/>
    </location>
</feature>
<feature type="transmembrane region" description="Helical" evidence="7">
    <location>
        <begin position="408"/>
        <end position="427"/>
    </location>
</feature>
<evidence type="ECO:0000313" key="11">
    <source>
        <dbReference type="EMBL" id="GBF59394.1"/>
    </source>
</evidence>
<keyword evidence="12" id="KW-1185">Reference proteome</keyword>
<feature type="domain" description="Concentrative nucleoside transporter N-terminal" evidence="8">
    <location>
        <begin position="12"/>
        <end position="85"/>
    </location>
</feature>
<protein>
    <submittedName>
        <fullName evidence="11">Putative nucleoside permease NupX</fullName>
    </submittedName>
</protein>
<feature type="transmembrane region" description="Helical" evidence="7">
    <location>
        <begin position="31"/>
        <end position="53"/>
    </location>
</feature>
<evidence type="ECO:0000256" key="5">
    <source>
        <dbReference type="ARBA" id="ARBA00022989"/>
    </source>
</evidence>
<dbReference type="InterPro" id="IPR011657">
    <property type="entry name" value="CNT_C_dom"/>
</dbReference>
<accession>A0A2P2EEA9</accession>
<evidence type="ECO:0000256" key="6">
    <source>
        <dbReference type="ARBA" id="ARBA00023136"/>
    </source>
</evidence>
<comment type="similarity">
    <text evidence="2">Belongs to the concentrative nucleoside transporter (CNT) (TC 2.A.41) family.</text>
</comment>
<dbReference type="Proteomes" id="UP000245086">
    <property type="component" value="Unassembled WGS sequence"/>
</dbReference>
<keyword evidence="5 7" id="KW-1133">Transmembrane helix</keyword>
<feature type="transmembrane region" description="Helical" evidence="7">
    <location>
        <begin position="304"/>
        <end position="322"/>
    </location>
</feature>
<dbReference type="PANTHER" id="PTHR10590">
    <property type="entry name" value="SODIUM/NUCLEOSIDE COTRANSPORTER"/>
    <property type="match status" value="1"/>
</dbReference>
<reference evidence="11 12" key="1">
    <citation type="journal article" date="2018" name="Genome Announc.">
        <title>Draft Genome Sequence of "Candidatus Phycosocius bacilliformis," an Alphaproteobacterial Ectosymbiont of the Hydrocarbon-Producing Green Alga Botryococcus braunii.</title>
        <authorList>
            <person name="Tanabe Y."/>
            <person name="Yamaguchi H."/>
            <person name="Watanabe M.M."/>
        </authorList>
    </citation>
    <scope>NUCLEOTIDE SEQUENCE [LARGE SCALE GENOMIC DNA]</scope>
    <source>
        <strain evidence="11 12">BOTRYCO-2</strain>
    </source>
</reference>
<dbReference type="InterPro" id="IPR002668">
    <property type="entry name" value="CNT_N_dom"/>
</dbReference>
<dbReference type="RefSeq" id="WP_108986277.1">
    <property type="nucleotide sequence ID" value="NZ_BFBR01000013.1"/>
</dbReference>
<dbReference type="InterPro" id="IPR011642">
    <property type="entry name" value="Gate_dom"/>
</dbReference>
<feature type="transmembrane region" description="Helical" evidence="7">
    <location>
        <begin position="7"/>
        <end position="25"/>
    </location>
</feature>
<proteinExistence type="inferred from homology"/>
<feature type="transmembrane region" description="Helical" evidence="7">
    <location>
        <begin position="270"/>
        <end position="292"/>
    </location>
</feature>
<comment type="subcellular location">
    <subcellularLocation>
        <location evidence="1">Cell membrane</location>
        <topology evidence="1">Multi-pass membrane protein</topology>
    </subcellularLocation>
</comment>
<dbReference type="GO" id="GO:0005337">
    <property type="term" value="F:nucleoside transmembrane transporter activity"/>
    <property type="evidence" value="ECO:0007669"/>
    <property type="project" value="InterPro"/>
</dbReference>
<dbReference type="EMBL" id="BFBR01000013">
    <property type="protein sequence ID" value="GBF59394.1"/>
    <property type="molecule type" value="Genomic_DNA"/>
</dbReference>
<dbReference type="PANTHER" id="PTHR10590:SF4">
    <property type="entry name" value="SOLUTE CARRIER FAMILY 28 MEMBER 3"/>
    <property type="match status" value="1"/>
</dbReference>
<dbReference type="Pfam" id="PF07662">
    <property type="entry name" value="Nucleos_tra2_C"/>
    <property type="match status" value="1"/>
</dbReference>